<feature type="transmembrane region" description="Helical" evidence="6">
    <location>
        <begin position="107"/>
        <end position="128"/>
    </location>
</feature>
<evidence type="ECO:0000256" key="5">
    <source>
        <dbReference type="ARBA" id="ARBA00023136"/>
    </source>
</evidence>
<organism evidence="7">
    <name type="scientific">bioreactor metagenome</name>
    <dbReference type="NCBI Taxonomy" id="1076179"/>
    <lineage>
        <taxon>unclassified sequences</taxon>
        <taxon>metagenomes</taxon>
        <taxon>ecological metagenomes</taxon>
    </lineage>
</organism>
<sequence>MLSNHTWLDYLAIVLVVVLYAVIFKTAFGRRLRAVGMSEWVASARGISVDGMIYASYAVCGALCGLAGASLSLSQGIFVGGFVGMTNGRGWLAMAVVILAQSNPYTVLFSAWALGALSAAGDILQAAVGFPARLVQMLPFLGALVAASIYSYRRMKLSKQSFS</sequence>
<dbReference type="GO" id="GO:0022857">
    <property type="term" value="F:transmembrane transporter activity"/>
    <property type="evidence" value="ECO:0007669"/>
    <property type="project" value="InterPro"/>
</dbReference>
<dbReference type="Pfam" id="PF02653">
    <property type="entry name" value="BPD_transp_2"/>
    <property type="match status" value="1"/>
</dbReference>
<dbReference type="AlphaFoldDB" id="A0A644YSV4"/>
<accession>A0A644YSV4</accession>
<feature type="transmembrane region" description="Helical" evidence="6">
    <location>
        <begin position="77"/>
        <end position="100"/>
    </location>
</feature>
<keyword evidence="2" id="KW-1003">Cell membrane</keyword>
<dbReference type="CDD" id="cd06580">
    <property type="entry name" value="TM_PBP1_transp_TpRbsC_like"/>
    <property type="match status" value="1"/>
</dbReference>
<feature type="transmembrane region" description="Helical" evidence="6">
    <location>
        <begin position="49"/>
        <end position="71"/>
    </location>
</feature>
<dbReference type="GO" id="GO:0005886">
    <property type="term" value="C:plasma membrane"/>
    <property type="evidence" value="ECO:0007669"/>
    <property type="project" value="UniProtKB-SubCell"/>
</dbReference>
<keyword evidence="5 6" id="KW-0472">Membrane</keyword>
<dbReference type="InterPro" id="IPR001851">
    <property type="entry name" value="ABC_transp_permease"/>
</dbReference>
<dbReference type="EMBL" id="VSSQ01005937">
    <property type="protein sequence ID" value="MPM30951.1"/>
    <property type="molecule type" value="Genomic_DNA"/>
</dbReference>
<reference evidence="7" key="1">
    <citation type="submission" date="2019-08" db="EMBL/GenBank/DDBJ databases">
        <authorList>
            <person name="Kucharzyk K."/>
            <person name="Murdoch R.W."/>
            <person name="Higgins S."/>
            <person name="Loffler F."/>
        </authorList>
    </citation>
    <scope>NUCLEOTIDE SEQUENCE</scope>
</reference>
<evidence type="ECO:0000313" key="7">
    <source>
        <dbReference type="EMBL" id="MPM30951.1"/>
    </source>
</evidence>
<protein>
    <recommendedName>
        <fullName evidence="8">Branched-chain amino acid transport system / permease component</fullName>
    </recommendedName>
</protein>
<dbReference type="PANTHER" id="PTHR43370">
    <property type="entry name" value="SUGAR ABC TRANSPORTER INTEGRAL MEMBRANE PROTEIN-RELATED"/>
    <property type="match status" value="1"/>
</dbReference>
<dbReference type="PANTHER" id="PTHR43370:SF2">
    <property type="entry name" value="ABC TRANSPORTER PERMEASE PROTEIN"/>
    <property type="match status" value="1"/>
</dbReference>
<proteinExistence type="predicted"/>
<evidence type="ECO:0000256" key="4">
    <source>
        <dbReference type="ARBA" id="ARBA00022989"/>
    </source>
</evidence>
<name>A0A644YSV4_9ZZZZ</name>
<evidence type="ECO:0000256" key="2">
    <source>
        <dbReference type="ARBA" id="ARBA00022475"/>
    </source>
</evidence>
<keyword evidence="4 6" id="KW-1133">Transmembrane helix</keyword>
<gene>
    <name evidence="7" type="ORF">SDC9_77504</name>
</gene>
<evidence type="ECO:0000256" key="6">
    <source>
        <dbReference type="SAM" id="Phobius"/>
    </source>
</evidence>
<feature type="transmembrane region" description="Helical" evidence="6">
    <location>
        <begin position="134"/>
        <end position="152"/>
    </location>
</feature>
<keyword evidence="3 6" id="KW-0812">Transmembrane</keyword>
<evidence type="ECO:0000256" key="1">
    <source>
        <dbReference type="ARBA" id="ARBA00004651"/>
    </source>
</evidence>
<comment type="subcellular location">
    <subcellularLocation>
        <location evidence="1">Cell membrane</location>
        <topology evidence="1">Multi-pass membrane protein</topology>
    </subcellularLocation>
</comment>
<evidence type="ECO:0008006" key="8">
    <source>
        <dbReference type="Google" id="ProtNLM"/>
    </source>
</evidence>
<feature type="transmembrane region" description="Helical" evidence="6">
    <location>
        <begin position="6"/>
        <end position="28"/>
    </location>
</feature>
<comment type="caution">
    <text evidence="7">The sequence shown here is derived from an EMBL/GenBank/DDBJ whole genome shotgun (WGS) entry which is preliminary data.</text>
</comment>
<evidence type="ECO:0000256" key="3">
    <source>
        <dbReference type="ARBA" id="ARBA00022692"/>
    </source>
</evidence>